<dbReference type="Proteomes" id="UP000184111">
    <property type="component" value="Unassembled WGS sequence"/>
</dbReference>
<dbReference type="STRING" id="310782.SAMN05216499_101407"/>
<proteinExistence type="predicted"/>
<evidence type="ECO:0000256" key="1">
    <source>
        <dbReference type="SAM" id="SignalP"/>
    </source>
</evidence>
<keyword evidence="1" id="KW-0732">Signal</keyword>
<reference evidence="2 3" key="1">
    <citation type="submission" date="2016-11" db="EMBL/GenBank/DDBJ databases">
        <authorList>
            <person name="Jaros S."/>
            <person name="Januszkiewicz K."/>
            <person name="Wedrychowicz H."/>
        </authorList>
    </citation>
    <scope>NUCLEOTIDE SEQUENCE [LARGE SCALE GENOMIC DNA]</scope>
    <source>
        <strain evidence="2 3">CGMCC 4.2025</strain>
    </source>
</reference>
<organism evidence="2 3">
    <name type="scientific">Actinacidiphila paucisporea</name>
    <dbReference type="NCBI Taxonomy" id="310782"/>
    <lineage>
        <taxon>Bacteria</taxon>
        <taxon>Bacillati</taxon>
        <taxon>Actinomycetota</taxon>
        <taxon>Actinomycetes</taxon>
        <taxon>Kitasatosporales</taxon>
        <taxon>Streptomycetaceae</taxon>
        <taxon>Actinacidiphila</taxon>
    </lineage>
</organism>
<protein>
    <submittedName>
        <fullName evidence="2">Uncharacterized protein</fullName>
    </submittedName>
</protein>
<evidence type="ECO:0000313" key="3">
    <source>
        <dbReference type="Proteomes" id="UP000184111"/>
    </source>
</evidence>
<gene>
    <name evidence="2" type="ORF">SAMN05216499_101407</name>
</gene>
<dbReference type="AlphaFoldDB" id="A0A1M6ULF7"/>
<sequence length="727" mass="75107">MGMNRLKAALAAASVLAATLLLGTAGTASADVPIEDYGKYVTIDGPQGLEVGGDWGVWTLHAKNPNGVADSKDHLVFNAFSSSDEQQLQFQVRTGTGGAWTDPQVQWSQMSSWANDPQYLASIDVTGAALDLAPHADTVYQLRARRLATGTKTEPFETGFSAFLTPQRSPDGQPGAWIAQAGVNVAPLGLTTTLQDLPTAIPADGRARQFTVHMTTANQADWHLGTASFFLWQGQGVGRDQGPSTCDAELDVLDSATGTWHQVGLGVAGVNAYTVDLGWAKGTAYDRTLTARITLGGGFKATGDASIGFGYYPGSGETDYFWEQQPLSTSNVSGAPACAGAHPGATFHATTPTRVLDTRNAIGVATRTPVAHGGTLRLTLPAGKPIPAGATAVVLNVTATQPTASGVLTVYPDGKPRPTASNLNWAPGQTIPNQVVVPLGAGGKLDLYDNSGGTVHLIADVTGYYTGDTFGATFNPVSPARLLDTRAANGVATTTAVPAHGTVHLQVDGRAGLPENDGYPVSGIGGGAVVDAVVLNVTATAPTASGVLTVYPDGDDRPIASSLNWTAGTTIANHVVVPVGADGKVAFYNNSSGTVHLVADISGYYATHPSGAYFHPIAPTRLMDTRTTGAVPAMGTRELDLAAGTAVPANATGTVLNVTVTQPRTGGFVSVYPHGTTLPTASNINWKAGQTIPNLVTTRLIDRKILFFNHSAGTAHFIADAAGYFTS</sequence>
<feature type="signal peptide" evidence="1">
    <location>
        <begin position="1"/>
        <end position="30"/>
    </location>
</feature>
<keyword evidence="3" id="KW-1185">Reference proteome</keyword>
<evidence type="ECO:0000313" key="2">
    <source>
        <dbReference type="EMBL" id="SHK69983.1"/>
    </source>
</evidence>
<accession>A0A1M6ULF7</accession>
<feature type="chain" id="PRO_5012861760" evidence="1">
    <location>
        <begin position="31"/>
        <end position="727"/>
    </location>
</feature>
<dbReference type="EMBL" id="FRBI01000001">
    <property type="protein sequence ID" value="SHK69983.1"/>
    <property type="molecule type" value="Genomic_DNA"/>
</dbReference>
<name>A0A1M6ULF7_9ACTN</name>